<dbReference type="GO" id="GO:0008080">
    <property type="term" value="F:N-acetyltransferase activity"/>
    <property type="evidence" value="ECO:0007669"/>
    <property type="project" value="InterPro"/>
</dbReference>
<sequence length="177" mass="20238">MESPTEPPTPSPFSLRVHSPGDMERITERHAQIYKQEYGWDEPFQKATAEVTSAFINHYDPAHERCWIAERDAEFLGCVMLVKHHAYENTARLRLLLVEPSARGLGVGRALVRQCAQFAREVGYARIRLWTTGVLASARHIYESEGYRMVREEELEAFGVRLVGQDWELVLYGSCGL</sequence>
<feature type="compositionally biased region" description="Pro residues" evidence="2">
    <location>
        <begin position="1"/>
        <end position="11"/>
    </location>
</feature>
<evidence type="ECO:0000313" key="5">
    <source>
        <dbReference type="Proteomes" id="UP000256645"/>
    </source>
</evidence>
<reference evidence="4 5" key="1">
    <citation type="journal article" date="2018" name="IMA Fungus">
        <title>IMA Genome-F 9: Draft genome sequence of Annulohypoxylon stygium, Aspergillus mulundensis, Berkeleyomyces basicola (syn. Thielaviopsis basicola), Ceratocystis smalleyi, two Cercospora beticola strains, Coleophoma cylindrospora, Fusarium fracticaudum, Phialophora cf. hyalina, and Morchella septimelata.</title>
        <authorList>
            <person name="Wingfield B.D."/>
            <person name="Bills G.F."/>
            <person name="Dong Y."/>
            <person name="Huang W."/>
            <person name="Nel W.J."/>
            <person name="Swalarsk-Parry B.S."/>
            <person name="Vaghefi N."/>
            <person name="Wilken P.M."/>
            <person name="An Z."/>
            <person name="de Beer Z.W."/>
            <person name="De Vos L."/>
            <person name="Chen L."/>
            <person name="Duong T.A."/>
            <person name="Gao Y."/>
            <person name="Hammerbacher A."/>
            <person name="Kikkert J.R."/>
            <person name="Li Y."/>
            <person name="Li H."/>
            <person name="Li K."/>
            <person name="Li Q."/>
            <person name="Liu X."/>
            <person name="Ma X."/>
            <person name="Naidoo K."/>
            <person name="Pethybridge S.J."/>
            <person name="Sun J."/>
            <person name="Steenkamp E.T."/>
            <person name="van der Nest M.A."/>
            <person name="van Wyk S."/>
            <person name="Wingfield M.J."/>
            <person name="Xiong C."/>
            <person name="Yue Q."/>
            <person name="Zhang X."/>
        </authorList>
    </citation>
    <scope>NUCLEOTIDE SEQUENCE [LARGE SCALE GENOMIC DNA]</scope>
    <source>
        <strain evidence="4 5">BP6252</strain>
    </source>
</reference>
<dbReference type="PROSITE" id="PS51186">
    <property type="entry name" value="GNAT"/>
    <property type="match status" value="1"/>
</dbReference>
<dbReference type="OrthoDB" id="41532at2759"/>
<organism evidence="4 5">
    <name type="scientific">Coleophoma cylindrospora</name>
    <dbReference type="NCBI Taxonomy" id="1849047"/>
    <lineage>
        <taxon>Eukaryota</taxon>
        <taxon>Fungi</taxon>
        <taxon>Dikarya</taxon>
        <taxon>Ascomycota</taxon>
        <taxon>Pezizomycotina</taxon>
        <taxon>Leotiomycetes</taxon>
        <taxon>Helotiales</taxon>
        <taxon>Dermateaceae</taxon>
        <taxon>Coleophoma</taxon>
    </lineage>
</organism>
<dbReference type="EMBL" id="PDLM01000021">
    <property type="protein sequence ID" value="RDW57466.1"/>
    <property type="molecule type" value="Genomic_DNA"/>
</dbReference>
<proteinExistence type="predicted"/>
<dbReference type="InterPro" id="IPR016181">
    <property type="entry name" value="Acyl_CoA_acyltransferase"/>
</dbReference>
<gene>
    <name evidence="4" type="ORF">BP6252_13804</name>
</gene>
<dbReference type="PANTHER" id="PTHR13947:SF37">
    <property type="entry name" value="LD18367P"/>
    <property type="match status" value="1"/>
</dbReference>
<keyword evidence="1" id="KW-0808">Transferase</keyword>
<dbReference type="PANTHER" id="PTHR13947">
    <property type="entry name" value="GNAT FAMILY N-ACETYLTRANSFERASE"/>
    <property type="match status" value="1"/>
</dbReference>
<comment type="caution">
    <text evidence="4">The sequence shown here is derived from an EMBL/GenBank/DDBJ whole genome shotgun (WGS) entry which is preliminary data.</text>
</comment>
<evidence type="ECO:0000259" key="3">
    <source>
        <dbReference type="PROSITE" id="PS51186"/>
    </source>
</evidence>
<keyword evidence="5" id="KW-1185">Reference proteome</keyword>
<dbReference type="Pfam" id="PF00583">
    <property type="entry name" value="Acetyltransf_1"/>
    <property type="match status" value="1"/>
</dbReference>
<evidence type="ECO:0000256" key="1">
    <source>
        <dbReference type="ARBA" id="ARBA00022679"/>
    </source>
</evidence>
<feature type="domain" description="N-acetyltransferase" evidence="3">
    <location>
        <begin position="13"/>
        <end position="177"/>
    </location>
</feature>
<dbReference type="STRING" id="1849047.A0A3D8Q6K3"/>
<dbReference type="AlphaFoldDB" id="A0A3D8Q6K3"/>
<dbReference type="Proteomes" id="UP000256645">
    <property type="component" value="Unassembled WGS sequence"/>
</dbReference>
<dbReference type="InterPro" id="IPR000182">
    <property type="entry name" value="GNAT_dom"/>
</dbReference>
<feature type="region of interest" description="Disordered" evidence="2">
    <location>
        <begin position="1"/>
        <end position="20"/>
    </location>
</feature>
<dbReference type="CDD" id="cd04301">
    <property type="entry name" value="NAT_SF"/>
    <property type="match status" value="1"/>
</dbReference>
<accession>A0A3D8Q6K3</accession>
<evidence type="ECO:0000256" key="2">
    <source>
        <dbReference type="SAM" id="MobiDB-lite"/>
    </source>
</evidence>
<dbReference type="SUPFAM" id="SSF55729">
    <property type="entry name" value="Acyl-CoA N-acyltransferases (Nat)"/>
    <property type="match status" value="1"/>
</dbReference>
<dbReference type="Gene3D" id="3.40.630.30">
    <property type="match status" value="1"/>
</dbReference>
<protein>
    <recommendedName>
        <fullName evidence="3">N-acetyltransferase domain-containing protein</fullName>
    </recommendedName>
</protein>
<evidence type="ECO:0000313" key="4">
    <source>
        <dbReference type="EMBL" id="RDW57466.1"/>
    </source>
</evidence>
<name>A0A3D8Q6K3_9HELO</name>
<dbReference type="InterPro" id="IPR050769">
    <property type="entry name" value="NAT_camello-type"/>
</dbReference>